<dbReference type="PROSITE" id="PS50987">
    <property type="entry name" value="HTH_ARSR_2"/>
    <property type="match status" value="1"/>
</dbReference>
<dbReference type="PANTHER" id="PTHR43132:SF2">
    <property type="entry name" value="ARSENICAL RESISTANCE OPERON REPRESSOR ARSR-RELATED"/>
    <property type="match status" value="1"/>
</dbReference>
<dbReference type="NCBIfam" id="NF033788">
    <property type="entry name" value="HTH_metalloreg"/>
    <property type="match status" value="1"/>
</dbReference>
<dbReference type="PANTHER" id="PTHR43132">
    <property type="entry name" value="ARSENICAL RESISTANCE OPERON REPRESSOR ARSR-RELATED"/>
    <property type="match status" value="1"/>
</dbReference>
<organism evidence="6 7">
    <name type="scientific">Jiella sonneratiae</name>
    <dbReference type="NCBI Taxonomy" id="2816856"/>
    <lineage>
        <taxon>Bacteria</taxon>
        <taxon>Pseudomonadati</taxon>
        <taxon>Pseudomonadota</taxon>
        <taxon>Alphaproteobacteria</taxon>
        <taxon>Hyphomicrobiales</taxon>
        <taxon>Aurantimonadaceae</taxon>
        <taxon>Jiella</taxon>
    </lineage>
</organism>
<dbReference type="InterPro" id="IPR011991">
    <property type="entry name" value="ArsR-like_HTH"/>
</dbReference>
<evidence type="ECO:0000313" key="6">
    <source>
        <dbReference type="EMBL" id="MBO0903390.1"/>
    </source>
</evidence>
<protein>
    <submittedName>
        <fullName evidence="6">Helix-turn-helix transcriptional regulator</fullName>
    </submittedName>
</protein>
<evidence type="ECO:0000259" key="5">
    <source>
        <dbReference type="PROSITE" id="PS50987"/>
    </source>
</evidence>
<evidence type="ECO:0000256" key="4">
    <source>
        <dbReference type="SAM" id="MobiDB-lite"/>
    </source>
</evidence>
<keyword evidence="7" id="KW-1185">Reference proteome</keyword>
<dbReference type="InterPro" id="IPR001845">
    <property type="entry name" value="HTH_ArsR_DNA-bd_dom"/>
</dbReference>
<dbReference type="Proteomes" id="UP000664288">
    <property type="component" value="Unassembled WGS sequence"/>
</dbReference>
<evidence type="ECO:0000256" key="3">
    <source>
        <dbReference type="ARBA" id="ARBA00023163"/>
    </source>
</evidence>
<feature type="region of interest" description="Disordered" evidence="4">
    <location>
        <begin position="122"/>
        <end position="151"/>
    </location>
</feature>
<dbReference type="Gene3D" id="1.10.10.10">
    <property type="entry name" value="Winged helix-like DNA-binding domain superfamily/Winged helix DNA-binding domain"/>
    <property type="match status" value="1"/>
</dbReference>
<keyword evidence="2" id="KW-0238">DNA-binding</keyword>
<dbReference type="PRINTS" id="PR00778">
    <property type="entry name" value="HTHARSR"/>
</dbReference>
<keyword evidence="3" id="KW-0804">Transcription</keyword>
<proteinExistence type="predicted"/>
<comment type="caution">
    <text evidence="6">The sequence shown here is derived from an EMBL/GenBank/DDBJ whole genome shotgun (WGS) entry which is preliminary data.</text>
</comment>
<sequence length="151" mass="16410">MMTTPPRIDSAPIVETAELFKRLSHPARLAIVCHLASGERSVGELEADLGLAQPSLSQQLTDLRTAGLIAPRRQAKQVFYRLVDERVERVLNILCNGGSHAVRPPRREHRPVSPLSAAVFAHVGPPAAAPRGEETTLRGTAERDAAERDAK</sequence>
<gene>
    <name evidence="6" type="ORF">J1C47_07025</name>
</gene>
<evidence type="ECO:0000313" key="7">
    <source>
        <dbReference type="Proteomes" id="UP000664288"/>
    </source>
</evidence>
<dbReference type="Pfam" id="PF01022">
    <property type="entry name" value="HTH_5"/>
    <property type="match status" value="1"/>
</dbReference>
<accession>A0ABS3J127</accession>
<dbReference type="RefSeq" id="WP_207350025.1">
    <property type="nucleotide sequence ID" value="NZ_JAFMPY010000005.1"/>
</dbReference>
<evidence type="ECO:0000256" key="1">
    <source>
        <dbReference type="ARBA" id="ARBA00023015"/>
    </source>
</evidence>
<dbReference type="InterPro" id="IPR036388">
    <property type="entry name" value="WH-like_DNA-bd_sf"/>
</dbReference>
<evidence type="ECO:0000256" key="2">
    <source>
        <dbReference type="ARBA" id="ARBA00023125"/>
    </source>
</evidence>
<feature type="domain" description="HTH arsR-type" evidence="5">
    <location>
        <begin position="8"/>
        <end position="102"/>
    </location>
</feature>
<dbReference type="CDD" id="cd00090">
    <property type="entry name" value="HTH_ARSR"/>
    <property type="match status" value="1"/>
</dbReference>
<dbReference type="InterPro" id="IPR036390">
    <property type="entry name" value="WH_DNA-bd_sf"/>
</dbReference>
<dbReference type="SMART" id="SM00418">
    <property type="entry name" value="HTH_ARSR"/>
    <property type="match status" value="1"/>
</dbReference>
<name>A0ABS3J127_9HYPH</name>
<reference evidence="6 7" key="1">
    <citation type="submission" date="2021-03" db="EMBL/GenBank/DDBJ databases">
        <title>Whole genome sequence of Jiella sp. MQZ13P-4.</title>
        <authorList>
            <person name="Tuo L."/>
        </authorList>
    </citation>
    <scope>NUCLEOTIDE SEQUENCE [LARGE SCALE GENOMIC DNA]</scope>
    <source>
        <strain evidence="6 7">MQZ13P-4</strain>
    </source>
</reference>
<dbReference type="SUPFAM" id="SSF46785">
    <property type="entry name" value="Winged helix' DNA-binding domain"/>
    <property type="match status" value="1"/>
</dbReference>
<dbReference type="EMBL" id="JAFMPY010000005">
    <property type="protein sequence ID" value="MBO0903390.1"/>
    <property type="molecule type" value="Genomic_DNA"/>
</dbReference>
<feature type="compositionally biased region" description="Basic and acidic residues" evidence="4">
    <location>
        <begin position="131"/>
        <end position="151"/>
    </location>
</feature>
<dbReference type="InterPro" id="IPR051011">
    <property type="entry name" value="Metal_resp_trans_reg"/>
</dbReference>
<keyword evidence="1" id="KW-0805">Transcription regulation</keyword>